<gene>
    <name evidence="2" type="ORF">TNIN_287121</name>
</gene>
<comment type="caution">
    <text evidence="2">The sequence shown here is derived from an EMBL/GenBank/DDBJ whole genome shotgun (WGS) entry which is preliminary data.</text>
</comment>
<dbReference type="Proteomes" id="UP000886998">
    <property type="component" value="Unassembled WGS sequence"/>
</dbReference>
<organism evidence="2 3">
    <name type="scientific">Trichonephila inaurata madagascariensis</name>
    <dbReference type="NCBI Taxonomy" id="2747483"/>
    <lineage>
        <taxon>Eukaryota</taxon>
        <taxon>Metazoa</taxon>
        <taxon>Ecdysozoa</taxon>
        <taxon>Arthropoda</taxon>
        <taxon>Chelicerata</taxon>
        <taxon>Arachnida</taxon>
        <taxon>Araneae</taxon>
        <taxon>Araneomorphae</taxon>
        <taxon>Entelegynae</taxon>
        <taxon>Araneoidea</taxon>
        <taxon>Nephilidae</taxon>
        <taxon>Trichonephila</taxon>
        <taxon>Trichonephila inaurata</taxon>
    </lineage>
</organism>
<feature type="region of interest" description="Disordered" evidence="1">
    <location>
        <begin position="104"/>
        <end position="155"/>
    </location>
</feature>
<name>A0A8X6XRA2_9ARAC</name>
<proteinExistence type="predicted"/>
<dbReference type="EMBL" id="BMAV01010798">
    <property type="protein sequence ID" value="GFY56171.1"/>
    <property type="molecule type" value="Genomic_DNA"/>
</dbReference>
<keyword evidence="3" id="KW-1185">Reference proteome</keyword>
<evidence type="ECO:0000256" key="1">
    <source>
        <dbReference type="SAM" id="MobiDB-lite"/>
    </source>
</evidence>
<protein>
    <submittedName>
        <fullName evidence="2">Uncharacterized protein</fullName>
    </submittedName>
</protein>
<feature type="compositionally biased region" description="Basic and acidic residues" evidence="1">
    <location>
        <begin position="114"/>
        <end position="127"/>
    </location>
</feature>
<reference evidence="2" key="1">
    <citation type="submission" date="2020-08" db="EMBL/GenBank/DDBJ databases">
        <title>Multicomponent nature underlies the extraordinary mechanical properties of spider dragline silk.</title>
        <authorList>
            <person name="Kono N."/>
            <person name="Nakamura H."/>
            <person name="Mori M."/>
            <person name="Yoshida Y."/>
            <person name="Ohtoshi R."/>
            <person name="Malay A.D."/>
            <person name="Moran D.A.P."/>
            <person name="Tomita M."/>
            <person name="Numata K."/>
            <person name="Arakawa K."/>
        </authorList>
    </citation>
    <scope>NUCLEOTIDE SEQUENCE</scope>
</reference>
<dbReference type="AlphaFoldDB" id="A0A8X6XRA2"/>
<evidence type="ECO:0000313" key="2">
    <source>
        <dbReference type="EMBL" id="GFY56171.1"/>
    </source>
</evidence>
<accession>A0A8X6XRA2</accession>
<sequence>MIGSASPDTGHPVRENSYARTREMPLKRTGFVHPVMPIMKQNRVLPQNTDITEAGQNLLRPEISDSGKCSNTVPCPEEEQNSSYKTLGIPPTPTDICLKDKECPRSKKSSLNPQKHEFRERACHENPKQQSFFTRAPGLRDSKRSQPPTGHELQAGQFFCHPGLTCSKKILGRPQYTPALPPRVWPRCKRVLKPEHFQALE</sequence>
<evidence type="ECO:0000313" key="3">
    <source>
        <dbReference type="Proteomes" id="UP000886998"/>
    </source>
</evidence>
<feature type="region of interest" description="Disordered" evidence="1">
    <location>
        <begin position="1"/>
        <end position="22"/>
    </location>
</feature>
<feature type="region of interest" description="Disordered" evidence="1">
    <location>
        <begin position="62"/>
        <end position="88"/>
    </location>
</feature>